<organism evidence="2">
    <name type="scientific">uncultured Craurococcus sp</name>
    <dbReference type="NCBI Taxonomy" id="1135998"/>
    <lineage>
        <taxon>Bacteria</taxon>
        <taxon>Pseudomonadati</taxon>
        <taxon>Pseudomonadota</taxon>
        <taxon>Alphaproteobacteria</taxon>
        <taxon>Acetobacterales</taxon>
        <taxon>Acetobacteraceae</taxon>
        <taxon>Craurococcus</taxon>
        <taxon>environmental samples</taxon>
    </lineage>
</organism>
<feature type="compositionally biased region" description="Basic and acidic residues" evidence="1">
    <location>
        <begin position="43"/>
        <end position="52"/>
    </location>
</feature>
<feature type="region of interest" description="Disordered" evidence="1">
    <location>
        <begin position="1"/>
        <end position="242"/>
    </location>
</feature>
<feature type="compositionally biased region" description="Basic residues" evidence="1">
    <location>
        <begin position="214"/>
        <end position="229"/>
    </location>
</feature>
<feature type="non-terminal residue" evidence="2">
    <location>
        <position position="242"/>
    </location>
</feature>
<feature type="non-terminal residue" evidence="2">
    <location>
        <position position="1"/>
    </location>
</feature>
<feature type="compositionally biased region" description="Low complexity" evidence="1">
    <location>
        <begin position="101"/>
        <end position="127"/>
    </location>
</feature>
<evidence type="ECO:0000256" key="1">
    <source>
        <dbReference type="SAM" id="MobiDB-lite"/>
    </source>
</evidence>
<evidence type="ECO:0000313" key="2">
    <source>
        <dbReference type="EMBL" id="CAA9270638.1"/>
    </source>
</evidence>
<name>A0A6J4J9J2_9PROT</name>
<accession>A0A6J4J9J2</accession>
<protein>
    <submittedName>
        <fullName evidence="2">Uncharacterized protein</fullName>
    </submittedName>
</protein>
<dbReference type="EMBL" id="CADCTD010000143">
    <property type="protein sequence ID" value="CAA9270638.1"/>
    <property type="molecule type" value="Genomic_DNA"/>
</dbReference>
<feature type="compositionally biased region" description="Basic residues" evidence="1">
    <location>
        <begin position="1"/>
        <end position="21"/>
    </location>
</feature>
<feature type="compositionally biased region" description="Low complexity" evidence="1">
    <location>
        <begin position="162"/>
        <end position="173"/>
    </location>
</feature>
<gene>
    <name evidence="2" type="ORF">AVDCRST_MAG27-3091</name>
</gene>
<dbReference type="AlphaFoldDB" id="A0A6J4J9J2"/>
<sequence length="242" mass="24963">ETHPRRPPGPRVGGHRRRPGLHARAAAGDHRHPARGAGAGPDHPARGHDRGGAGRPARPRGGDAPRHCHAGRGAVPRPGGPGEGQPAGHHHHRRVLRRALRLLQADAAGDGAAAAPPARRAPGAEGPADPRPQQRAGQPGADRRPAAEQVCRAARGADEAARGTGRARAAARGGARRPRLGAAQARHGRCRRPGPAERQYPPRPDAPDRGHAGAGHRRCAGAGRGRPRHARADGGRGPAEGL</sequence>
<proteinExistence type="predicted"/>
<reference evidence="2" key="1">
    <citation type="submission" date="2020-02" db="EMBL/GenBank/DDBJ databases">
        <authorList>
            <person name="Meier V. D."/>
        </authorList>
    </citation>
    <scope>NUCLEOTIDE SEQUENCE</scope>
    <source>
        <strain evidence="2">AVDCRST_MAG27</strain>
    </source>
</reference>
<feature type="compositionally biased region" description="Basic residues" evidence="1">
    <location>
        <begin position="88"/>
        <end position="100"/>
    </location>
</feature>